<organism evidence="6 7">
    <name type="scientific">Hungatella effluvii</name>
    <dbReference type="NCBI Taxonomy" id="1096246"/>
    <lineage>
        <taxon>Bacteria</taxon>
        <taxon>Bacillati</taxon>
        <taxon>Bacillota</taxon>
        <taxon>Clostridia</taxon>
        <taxon>Lachnospirales</taxon>
        <taxon>Lachnospiraceae</taxon>
        <taxon>Hungatella</taxon>
    </lineage>
</organism>
<evidence type="ECO:0000313" key="6">
    <source>
        <dbReference type="EMBL" id="PXX49628.1"/>
    </source>
</evidence>
<dbReference type="EMBL" id="QJKD01000013">
    <property type="protein sequence ID" value="PXX49628.1"/>
    <property type="molecule type" value="Genomic_DNA"/>
</dbReference>
<accession>A0A2V3XYF9</accession>
<keyword evidence="4" id="KW-1133">Transmembrane helix</keyword>
<evidence type="ECO:0000256" key="4">
    <source>
        <dbReference type="SAM" id="Phobius"/>
    </source>
</evidence>
<dbReference type="SMART" id="SM00304">
    <property type="entry name" value="HAMP"/>
    <property type="match status" value="1"/>
</dbReference>
<dbReference type="PANTHER" id="PTHR34220:SF7">
    <property type="entry name" value="SENSOR HISTIDINE KINASE YPDA"/>
    <property type="match status" value="1"/>
</dbReference>
<comment type="subcellular location">
    <subcellularLocation>
        <location evidence="1">Membrane</location>
    </subcellularLocation>
</comment>
<dbReference type="Proteomes" id="UP000248057">
    <property type="component" value="Unassembled WGS sequence"/>
</dbReference>
<dbReference type="InterPro" id="IPR010559">
    <property type="entry name" value="Sig_transdc_His_kin_internal"/>
</dbReference>
<dbReference type="PANTHER" id="PTHR34220">
    <property type="entry name" value="SENSOR HISTIDINE KINASE YPDA"/>
    <property type="match status" value="1"/>
</dbReference>
<dbReference type="RefSeq" id="WP_110324712.1">
    <property type="nucleotide sequence ID" value="NZ_QJKD01000013.1"/>
</dbReference>
<protein>
    <submittedName>
        <fullName evidence="6">Histidine kinase</fullName>
    </submittedName>
</protein>
<keyword evidence="2" id="KW-0597">Phosphoprotein</keyword>
<proteinExistence type="predicted"/>
<keyword evidence="3" id="KW-0808">Transferase</keyword>
<keyword evidence="4" id="KW-0812">Transmembrane</keyword>
<dbReference type="SUPFAM" id="SSF55874">
    <property type="entry name" value="ATPase domain of HSP90 chaperone/DNA topoisomerase II/histidine kinase"/>
    <property type="match status" value="1"/>
</dbReference>
<feature type="transmembrane region" description="Helical" evidence="4">
    <location>
        <begin position="12"/>
        <end position="34"/>
    </location>
</feature>
<evidence type="ECO:0000256" key="2">
    <source>
        <dbReference type="ARBA" id="ARBA00022553"/>
    </source>
</evidence>
<comment type="caution">
    <text evidence="6">The sequence shown here is derived from an EMBL/GenBank/DDBJ whole genome shotgun (WGS) entry which is preliminary data.</text>
</comment>
<evidence type="ECO:0000313" key="7">
    <source>
        <dbReference type="Proteomes" id="UP000248057"/>
    </source>
</evidence>
<name>A0A2V3XYF9_9FIRM</name>
<dbReference type="AlphaFoldDB" id="A0A2V3XYF9"/>
<keyword evidence="4" id="KW-0472">Membrane</keyword>
<evidence type="ECO:0000256" key="3">
    <source>
        <dbReference type="ARBA" id="ARBA00022679"/>
    </source>
</evidence>
<dbReference type="GO" id="GO:0000155">
    <property type="term" value="F:phosphorelay sensor kinase activity"/>
    <property type="evidence" value="ECO:0007669"/>
    <property type="project" value="InterPro"/>
</dbReference>
<evidence type="ECO:0000256" key="1">
    <source>
        <dbReference type="ARBA" id="ARBA00004370"/>
    </source>
</evidence>
<keyword evidence="6" id="KW-0418">Kinase</keyword>
<dbReference type="InterPro" id="IPR050640">
    <property type="entry name" value="Bact_2-comp_sensor_kinase"/>
</dbReference>
<dbReference type="Gene3D" id="3.30.565.10">
    <property type="entry name" value="Histidine kinase-like ATPase, C-terminal domain"/>
    <property type="match status" value="1"/>
</dbReference>
<dbReference type="GeneID" id="86063514"/>
<dbReference type="Gene3D" id="6.10.340.10">
    <property type="match status" value="1"/>
</dbReference>
<feature type="transmembrane region" description="Helical" evidence="4">
    <location>
        <begin position="307"/>
        <end position="327"/>
    </location>
</feature>
<gene>
    <name evidence="6" type="ORF">DFR60_11313</name>
</gene>
<reference evidence="6 7" key="1">
    <citation type="submission" date="2018-05" db="EMBL/GenBank/DDBJ databases">
        <title>Genomic Encyclopedia of Type Strains, Phase IV (KMG-IV): sequencing the most valuable type-strain genomes for metagenomic binning, comparative biology and taxonomic classification.</title>
        <authorList>
            <person name="Goeker M."/>
        </authorList>
    </citation>
    <scope>NUCLEOTIDE SEQUENCE [LARGE SCALE GENOMIC DNA]</scope>
    <source>
        <strain evidence="6 7">DSM 24995</strain>
    </source>
</reference>
<dbReference type="PROSITE" id="PS50885">
    <property type="entry name" value="HAMP"/>
    <property type="match status" value="1"/>
</dbReference>
<dbReference type="InterPro" id="IPR036890">
    <property type="entry name" value="HATPase_C_sf"/>
</dbReference>
<evidence type="ECO:0000259" key="5">
    <source>
        <dbReference type="PROSITE" id="PS50885"/>
    </source>
</evidence>
<sequence length="604" mass="69588">MLKKVKFQSKMIFFHIVMVLFVSAALMGIFYRYVVDAITERTNDDFEVIATSVADRLDNHLYNMDKTALQIAANPNIVSVFQKVDQEPDSNFFIREPLIASEVIKLLNSYNFKKDGYARICLYNDDQDFVCTATTVTTATGTEAYFSGEEYAKIRDFFRQEDSFVCFVPPQNDVLNDTGLSEKMYFSVVRQIKDYSSNSLKCGYVEVQEFAERLDEMFYGIGKDINSVILTDEGEAVYRSFGSESGRTESRLEAMIQMASEGRLSDGDKSVPGRYVCSRKLRNAPFTILFEKPENVLMEPLAQFNRLMILGMLLILITAIVTEILIVRKLSKPLTELNRSIKMISLEHFRMDIAGYESSDELVQIKNAFNAVLSRMKESVEQQYAAETNELKSHLFALQSQMNPHFLYNILAIISMESQADGNEKVENICSRLCKMLRFTSSMEDGFCTMEREVENAVNYMELMKERYEDLFEYEVHMDQALSDVRIPKLMIQPVCENCFKHSFKNTEPVWKIRLLVYAEDGKWFIKVHDNGTGFAEAYLEEFGRMKENLTFKNVRESLEQISIGGLCIPNIYMRLMICYDRNFECRLYNDEEGAVVLLGGELE</sequence>
<dbReference type="InterPro" id="IPR003660">
    <property type="entry name" value="HAMP_dom"/>
</dbReference>
<keyword evidence="7" id="KW-1185">Reference proteome</keyword>
<feature type="domain" description="HAMP" evidence="5">
    <location>
        <begin position="328"/>
        <end position="381"/>
    </location>
</feature>
<dbReference type="GO" id="GO:0016020">
    <property type="term" value="C:membrane"/>
    <property type="evidence" value="ECO:0007669"/>
    <property type="project" value="UniProtKB-SubCell"/>
</dbReference>
<dbReference type="Pfam" id="PF06580">
    <property type="entry name" value="His_kinase"/>
    <property type="match status" value="1"/>
</dbReference>